<dbReference type="RefSeq" id="WP_369184935.1">
    <property type="nucleotide sequence ID" value="NZ_CP163445.1"/>
</dbReference>
<protein>
    <recommendedName>
        <fullName evidence="9">Sec-independent protein translocase protein TatA</fullName>
    </recommendedName>
</protein>
<dbReference type="HAMAP" id="MF_00236">
    <property type="entry name" value="TatA_E"/>
    <property type="match status" value="1"/>
</dbReference>
<dbReference type="PANTHER" id="PTHR42982:SF8">
    <property type="entry name" value="SEC-INDEPENDENT PROTEIN TRANSLOCASE PROTEIN TATA"/>
    <property type="match status" value="1"/>
</dbReference>
<accession>A0AB39TU03</accession>
<name>A0AB39TU03_9ACTN</name>
<evidence type="ECO:0000256" key="3">
    <source>
        <dbReference type="ARBA" id="ARBA00022475"/>
    </source>
</evidence>
<organism evidence="10">
    <name type="scientific">Streptomyces sp. Y1</name>
    <dbReference type="NCBI Taxonomy" id="3238634"/>
    <lineage>
        <taxon>Bacteria</taxon>
        <taxon>Bacillati</taxon>
        <taxon>Actinomycetota</taxon>
        <taxon>Actinomycetes</taxon>
        <taxon>Kitasatosporales</taxon>
        <taxon>Streptomycetaceae</taxon>
        <taxon>Streptomyces</taxon>
    </lineage>
</organism>
<evidence type="ECO:0000256" key="1">
    <source>
        <dbReference type="ARBA" id="ARBA00004162"/>
    </source>
</evidence>
<evidence type="ECO:0000256" key="8">
    <source>
        <dbReference type="ARBA" id="ARBA00023136"/>
    </source>
</evidence>
<evidence type="ECO:0000313" key="10">
    <source>
        <dbReference type="EMBL" id="XDQ82609.1"/>
    </source>
</evidence>
<keyword evidence="2 9" id="KW-0813">Transport</keyword>
<dbReference type="GO" id="GO:0033281">
    <property type="term" value="C:TAT protein transport complex"/>
    <property type="evidence" value="ECO:0007669"/>
    <property type="project" value="UniProtKB-UniRule"/>
</dbReference>
<keyword evidence="7 9" id="KW-0811">Translocation</keyword>
<dbReference type="AlphaFoldDB" id="A0AB39TU03"/>
<comment type="similarity">
    <text evidence="9">Belongs to the TatA/E family.</text>
</comment>
<comment type="subcellular location">
    <subcellularLocation>
        <location evidence="1 9">Cell membrane</location>
        <topology evidence="1 9">Single-pass membrane protein</topology>
    </subcellularLocation>
</comment>
<dbReference type="InterPro" id="IPR006312">
    <property type="entry name" value="TatA/E"/>
</dbReference>
<evidence type="ECO:0000256" key="5">
    <source>
        <dbReference type="ARBA" id="ARBA00022927"/>
    </source>
</evidence>
<comment type="function">
    <text evidence="9">Part of the twin-arginine translocation (Tat) system that transports large folded proteins containing a characteristic twin-arginine motif in their signal peptide across membranes. TatA could form the protein-conducting channel of the Tat system.</text>
</comment>
<sequence>MFQTRGLEIVIIGLVVLVLFGAKRLPDSARALGKSLRILKAETSALKSDGTQPGDAPAPGERVEASALEGAIVEPVAANAGEPSRSVH</sequence>
<keyword evidence="4 9" id="KW-0812">Transmembrane</keyword>
<keyword evidence="8 9" id="KW-0472">Membrane</keyword>
<dbReference type="InterPro" id="IPR003369">
    <property type="entry name" value="TatA/B/E"/>
</dbReference>
<evidence type="ECO:0000256" key="2">
    <source>
        <dbReference type="ARBA" id="ARBA00022448"/>
    </source>
</evidence>
<feature type="transmembrane region" description="Helical" evidence="9">
    <location>
        <begin position="6"/>
        <end position="22"/>
    </location>
</feature>
<evidence type="ECO:0000256" key="4">
    <source>
        <dbReference type="ARBA" id="ARBA00022692"/>
    </source>
</evidence>
<evidence type="ECO:0000256" key="6">
    <source>
        <dbReference type="ARBA" id="ARBA00022989"/>
    </source>
</evidence>
<gene>
    <name evidence="9" type="primary">tatA</name>
    <name evidence="10" type="ORF">AB2U05_30990</name>
</gene>
<dbReference type="Gene3D" id="1.20.5.3310">
    <property type="match status" value="1"/>
</dbReference>
<dbReference type="GO" id="GO:0043953">
    <property type="term" value="P:protein transport by the Tat complex"/>
    <property type="evidence" value="ECO:0007669"/>
    <property type="project" value="UniProtKB-UniRule"/>
</dbReference>
<dbReference type="Pfam" id="PF02416">
    <property type="entry name" value="TatA_B_E"/>
    <property type="match status" value="1"/>
</dbReference>
<comment type="subunit">
    <text evidence="9">The Tat system comprises two distinct complexes: a TatABC complex, containing multiple copies of TatA, TatB and TatC subunits, and a separate TatA complex, containing only TatA subunits. Substrates initially bind to the TatABC complex, which probably triggers association of the separate TatA complex to form the active translocon.</text>
</comment>
<keyword evidence="5 9" id="KW-0653">Protein transport</keyword>
<keyword evidence="6 9" id="KW-1133">Transmembrane helix</keyword>
<dbReference type="EMBL" id="CP163445">
    <property type="protein sequence ID" value="XDQ82609.1"/>
    <property type="molecule type" value="Genomic_DNA"/>
</dbReference>
<reference evidence="10" key="1">
    <citation type="submission" date="2024-07" db="EMBL/GenBank/DDBJ databases">
        <authorList>
            <person name="Yu S.T."/>
        </authorList>
    </citation>
    <scope>NUCLEOTIDE SEQUENCE</scope>
    <source>
        <strain evidence="10">Y1</strain>
    </source>
</reference>
<evidence type="ECO:0000256" key="7">
    <source>
        <dbReference type="ARBA" id="ARBA00023010"/>
    </source>
</evidence>
<keyword evidence="3 9" id="KW-1003">Cell membrane</keyword>
<dbReference type="GO" id="GO:0008320">
    <property type="term" value="F:protein transmembrane transporter activity"/>
    <property type="evidence" value="ECO:0007669"/>
    <property type="project" value="UniProtKB-UniRule"/>
</dbReference>
<dbReference type="PANTHER" id="PTHR42982">
    <property type="entry name" value="SEC-INDEPENDENT PROTEIN TRANSLOCASE PROTEIN TATA"/>
    <property type="match status" value="1"/>
</dbReference>
<evidence type="ECO:0000256" key="9">
    <source>
        <dbReference type="HAMAP-Rule" id="MF_00236"/>
    </source>
</evidence>
<proteinExistence type="inferred from homology"/>